<feature type="transmembrane region" description="Helical" evidence="1">
    <location>
        <begin position="86"/>
        <end position="107"/>
    </location>
</feature>
<dbReference type="RefSeq" id="WP_244522468.1">
    <property type="nucleotide sequence ID" value="NZ_FNOT01000004.1"/>
</dbReference>
<dbReference type="GO" id="GO:0016020">
    <property type="term" value="C:membrane"/>
    <property type="evidence" value="ECO:0007669"/>
    <property type="project" value="InterPro"/>
</dbReference>
<evidence type="ECO:0008006" key="4">
    <source>
        <dbReference type="Google" id="ProtNLM"/>
    </source>
</evidence>
<dbReference type="PANTHER" id="PTHR38457">
    <property type="entry name" value="REGULATOR ABRB-RELATED"/>
    <property type="match status" value="1"/>
</dbReference>
<dbReference type="STRING" id="1137993.SAMN05660209_01934"/>
<keyword evidence="1" id="KW-0472">Membrane</keyword>
<dbReference type="PIRSF" id="PIRSF038991">
    <property type="entry name" value="Protein_AbrB"/>
    <property type="match status" value="1"/>
</dbReference>
<feature type="transmembrane region" description="Helical" evidence="1">
    <location>
        <begin position="321"/>
        <end position="343"/>
    </location>
</feature>
<protein>
    <recommendedName>
        <fullName evidence="4">Ammonia monooxygenase</fullName>
    </recommendedName>
</protein>
<feature type="transmembrane region" description="Helical" evidence="1">
    <location>
        <begin position="146"/>
        <end position="167"/>
    </location>
</feature>
<feature type="transmembrane region" description="Helical" evidence="1">
    <location>
        <begin position="187"/>
        <end position="206"/>
    </location>
</feature>
<dbReference type="EMBL" id="FNOT01000004">
    <property type="protein sequence ID" value="SDY04483.1"/>
    <property type="molecule type" value="Genomic_DNA"/>
</dbReference>
<feature type="transmembrane region" description="Helical" evidence="1">
    <location>
        <begin position="213"/>
        <end position="230"/>
    </location>
</feature>
<feature type="transmembrane region" description="Helical" evidence="1">
    <location>
        <begin position="113"/>
        <end position="134"/>
    </location>
</feature>
<dbReference type="Proteomes" id="UP000198921">
    <property type="component" value="Unassembled WGS sequence"/>
</dbReference>
<dbReference type="NCBIfam" id="TIGR03082">
    <property type="entry name" value="Gneg_AbrB_dup"/>
    <property type="match status" value="2"/>
</dbReference>
<keyword evidence="1" id="KW-0812">Transmembrane</keyword>
<feature type="transmembrane region" description="Helical" evidence="1">
    <location>
        <begin position="266"/>
        <end position="289"/>
    </location>
</feature>
<sequence length="351" mass="34540">MGRGARAADLALVVVAALALTLALDVLDLPAPALFGGLLAGLARGLAGRLRLAVPRPVTTAAQGLVGVSIGALVDGATLEAIGRDWLPVLLVTAGTLLLSVLAGLVLRLQPGVTPVTAAFAMVAGGASGVTVMAGELGADDRTVAVLQYLRVLVVVVLVPGTAVTLFDADPGSGGTTVDDAGPGWPAGLLFAAVCVLAGAPLARLLRIPVPALLGPMLVAAGLDLGGLSGGAAVPVPLEVAAFLVIGLVVGLGFDRDGLRAVARTLPLGLAVILGLVAACAGLGALLAATTGASALDAYLATTPGGLYAVLATARDGGADVTFVLAVQVLRLFAVLLAAPLLARWLRYTGE</sequence>
<organism evidence="2 3">
    <name type="scientific">Geodermatophilus africanus</name>
    <dbReference type="NCBI Taxonomy" id="1137993"/>
    <lineage>
        <taxon>Bacteria</taxon>
        <taxon>Bacillati</taxon>
        <taxon>Actinomycetota</taxon>
        <taxon>Actinomycetes</taxon>
        <taxon>Geodermatophilales</taxon>
        <taxon>Geodermatophilaceae</taxon>
        <taxon>Geodermatophilus</taxon>
    </lineage>
</organism>
<evidence type="ECO:0000256" key="1">
    <source>
        <dbReference type="SAM" id="Phobius"/>
    </source>
</evidence>
<proteinExistence type="predicted"/>
<name>A0A1H3GMD7_9ACTN</name>
<feature type="transmembrane region" description="Helical" evidence="1">
    <location>
        <begin position="236"/>
        <end position="254"/>
    </location>
</feature>
<dbReference type="GO" id="GO:0010468">
    <property type="term" value="P:regulation of gene expression"/>
    <property type="evidence" value="ECO:0007669"/>
    <property type="project" value="InterPro"/>
</dbReference>
<dbReference type="PANTHER" id="PTHR38457:SF1">
    <property type="entry name" value="REGULATOR ABRB-RELATED"/>
    <property type="match status" value="1"/>
</dbReference>
<keyword evidence="1" id="KW-1133">Transmembrane helix</keyword>
<dbReference type="AlphaFoldDB" id="A0A1H3GMD7"/>
<reference evidence="3" key="1">
    <citation type="submission" date="2016-10" db="EMBL/GenBank/DDBJ databases">
        <authorList>
            <person name="Varghese N."/>
            <person name="Submissions S."/>
        </authorList>
    </citation>
    <scope>NUCLEOTIDE SEQUENCE [LARGE SCALE GENOMIC DNA]</scope>
    <source>
        <strain evidence="3">DSM 45422</strain>
    </source>
</reference>
<gene>
    <name evidence="2" type="ORF">SAMN05660209_01934</name>
</gene>
<accession>A0A1H3GMD7</accession>
<dbReference type="InterPro" id="IPR017516">
    <property type="entry name" value="AbrB_dup"/>
</dbReference>
<dbReference type="Pfam" id="PF05145">
    <property type="entry name" value="AbrB"/>
    <property type="match status" value="1"/>
</dbReference>
<evidence type="ECO:0000313" key="2">
    <source>
        <dbReference type="EMBL" id="SDY04483.1"/>
    </source>
</evidence>
<keyword evidence="3" id="KW-1185">Reference proteome</keyword>
<dbReference type="InterPro" id="IPR007820">
    <property type="entry name" value="AbrB_fam"/>
</dbReference>
<evidence type="ECO:0000313" key="3">
    <source>
        <dbReference type="Proteomes" id="UP000198921"/>
    </source>
</evidence>